<protein>
    <recommendedName>
        <fullName evidence="4">hAT-like transposase RNase-H fold domain-containing protein</fullName>
    </recommendedName>
</protein>
<gene>
    <name evidence="2" type="ORF">SCHPADRAFT_685495</name>
</gene>
<name>A0A0H2R445_9AGAM</name>
<reference evidence="2 3" key="1">
    <citation type="submission" date="2015-04" db="EMBL/GenBank/DDBJ databases">
        <title>Complete genome sequence of Schizopora paradoxa KUC8140, a cosmopolitan wood degrader in East Asia.</title>
        <authorList>
            <consortium name="DOE Joint Genome Institute"/>
            <person name="Min B."/>
            <person name="Park H."/>
            <person name="Jang Y."/>
            <person name="Kim J.-J."/>
            <person name="Kim K.H."/>
            <person name="Pangilinan J."/>
            <person name="Lipzen A."/>
            <person name="Riley R."/>
            <person name="Grigoriev I.V."/>
            <person name="Spatafora J.W."/>
            <person name="Choi I.-G."/>
        </authorList>
    </citation>
    <scope>NUCLEOTIDE SEQUENCE [LARGE SCALE GENOMIC DNA]</scope>
    <source>
        <strain evidence="2 3">KUC8140</strain>
    </source>
</reference>
<evidence type="ECO:0000313" key="3">
    <source>
        <dbReference type="Proteomes" id="UP000053477"/>
    </source>
</evidence>
<feature type="compositionally biased region" description="Low complexity" evidence="1">
    <location>
        <begin position="84"/>
        <end position="99"/>
    </location>
</feature>
<dbReference type="InterPro" id="IPR012337">
    <property type="entry name" value="RNaseH-like_sf"/>
</dbReference>
<sequence length="167" mass="19135">METWKKMAADPKYLALKPAINAGVAHLEKYYDKALKSTAQIVALYLNPFSKDVYFEEYWTPEGIDYATATMEKVFDEYQKHPDTSTASADSGSTSTADASESHLSSEKNSKHSCGDDRILKAAQLRRKREALRIKDPRDELIRYLKDDLADHSRYACTLDWWRVCFP</sequence>
<evidence type="ECO:0000313" key="2">
    <source>
        <dbReference type="EMBL" id="KLO06594.1"/>
    </source>
</evidence>
<dbReference type="SUPFAM" id="SSF53098">
    <property type="entry name" value="Ribonuclease H-like"/>
    <property type="match status" value="1"/>
</dbReference>
<evidence type="ECO:0008006" key="4">
    <source>
        <dbReference type="Google" id="ProtNLM"/>
    </source>
</evidence>
<dbReference type="OrthoDB" id="3058553at2759"/>
<dbReference type="AlphaFoldDB" id="A0A0H2R445"/>
<keyword evidence="3" id="KW-1185">Reference proteome</keyword>
<feature type="compositionally biased region" description="Basic and acidic residues" evidence="1">
    <location>
        <begin position="100"/>
        <end position="115"/>
    </location>
</feature>
<dbReference type="Proteomes" id="UP000053477">
    <property type="component" value="Unassembled WGS sequence"/>
</dbReference>
<accession>A0A0H2R445</accession>
<organism evidence="2 3">
    <name type="scientific">Schizopora paradoxa</name>
    <dbReference type="NCBI Taxonomy" id="27342"/>
    <lineage>
        <taxon>Eukaryota</taxon>
        <taxon>Fungi</taxon>
        <taxon>Dikarya</taxon>
        <taxon>Basidiomycota</taxon>
        <taxon>Agaricomycotina</taxon>
        <taxon>Agaricomycetes</taxon>
        <taxon>Hymenochaetales</taxon>
        <taxon>Schizoporaceae</taxon>
        <taxon>Schizopora</taxon>
    </lineage>
</organism>
<dbReference type="STRING" id="27342.A0A0H2R445"/>
<feature type="region of interest" description="Disordered" evidence="1">
    <location>
        <begin position="80"/>
        <end position="115"/>
    </location>
</feature>
<evidence type="ECO:0000256" key="1">
    <source>
        <dbReference type="SAM" id="MobiDB-lite"/>
    </source>
</evidence>
<dbReference type="InParanoid" id="A0A0H2R445"/>
<proteinExistence type="predicted"/>
<dbReference type="EMBL" id="KQ086194">
    <property type="protein sequence ID" value="KLO06594.1"/>
    <property type="molecule type" value="Genomic_DNA"/>
</dbReference>